<evidence type="ECO:0000313" key="8">
    <source>
        <dbReference type="Ensembl" id="ENSGMOP00000006052.2"/>
    </source>
</evidence>
<dbReference type="PANTHER" id="PTHR15744">
    <property type="entry name" value="BLOM7"/>
    <property type="match status" value="1"/>
</dbReference>
<evidence type="ECO:0000259" key="6">
    <source>
        <dbReference type="Pfam" id="PF22675"/>
    </source>
</evidence>
<feature type="domain" description="KHDC4/BBP-like KH-domain type I" evidence="6">
    <location>
        <begin position="241"/>
        <end position="314"/>
    </location>
</feature>
<feature type="region of interest" description="Disordered" evidence="5">
    <location>
        <begin position="1"/>
        <end position="36"/>
    </location>
</feature>
<evidence type="ECO:0000256" key="5">
    <source>
        <dbReference type="SAM" id="MobiDB-lite"/>
    </source>
</evidence>
<dbReference type="Pfam" id="PF22675">
    <property type="entry name" value="KH-I_KHDC4-BBP"/>
    <property type="match status" value="1"/>
</dbReference>
<evidence type="ECO:0000313" key="9">
    <source>
        <dbReference type="Proteomes" id="UP000694546"/>
    </source>
</evidence>
<dbReference type="InterPro" id="IPR031121">
    <property type="entry name" value="RIK/BLOM7"/>
</dbReference>
<feature type="region of interest" description="Disordered" evidence="5">
    <location>
        <begin position="422"/>
        <end position="452"/>
    </location>
</feature>
<dbReference type="GO" id="GO:0005737">
    <property type="term" value="C:cytoplasm"/>
    <property type="evidence" value="ECO:0007669"/>
    <property type="project" value="UniProtKB-SubCell"/>
</dbReference>
<dbReference type="Gene3D" id="3.30.1370.10">
    <property type="entry name" value="K Homology domain, type 1"/>
    <property type="match status" value="2"/>
</dbReference>
<dbReference type="Ensembl" id="ENSGMOT00000006227.2">
    <property type="protein sequence ID" value="ENSGMOP00000006052.2"/>
    <property type="gene ID" value="ENSGMOG00000005673.2"/>
</dbReference>
<dbReference type="GeneTree" id="ENSGT00510000047412"/>
<feature type="compositionally biased region" description="Basic and acidic residues" evidence="5">
    <location>
        <begin position="443"/>
        <end position="452"/>
    </location>
</feature>
<organism evidence="8 9">
    <name type="scientific">Gadus morhua</name>
    <name type="common">Atlantic cod</name>
    <dbReference type="NCBI Taxonomy" id="8049"/>
    <lineage>
        <taxon>Eukaryota</taxon>
        <taxon>Metazoa</taxon>
        <taxon>Chordata</taxon>
        <taxon>Craniata</taxon>
        <taxon>Vertebrata</taxon>
        <taxon>Euteleostomi</taxon>
        <taxon>Actinopterygii</taxon>
        <taxon>Neopterygii</taxon>
        <taxon>Teleostei</taxon>
        <taxon>Neoteleostei</taxon>
        <taxon>Acanthomorphata</taxon>
        <taxon>Zeiogadaria</taxon>
        <taxon>Gadariae</taxon>
        <taxon>Gadiformes</taxon>
        <taxon>Gadoidei</taxon>
        <taxon>Gadidae</taxon>
        <taxon>Gadus</taxon>
    </lineage>
</organism>
<dbReference type="CDD" id="cd22386">
    <property type="entry name" value="KH-I_KHDC4_rpt2"/>
    <property type="match status" value="1"/>
</dbReference>
<dbReference type="InterPro" id="IPR036612">
    <property type="entry name" value="KH_dom_type_1_sf"/>
</dbReference>
<dbReference type="InterPro" id="IPR047889">
    <property type="entry name" value="KHDC4_KH-I_second"/>
</dbReference>
<feature type="compositionally biased region" description="Gly residues" evidence="5">
    <location>
        <begin position="20"/>
        <end position="32"/>
    </location>
</feature>
<dbReference type="AlphaFoldDB" id="A0A8C4Z4M6"/>
<dbReference type="SUPFAM" id="SSF54791">
    <property type="entry name" value="Eukaryotic type KH-domain (KH-domain type I)"/>
    <property type="match status" value="2"/>
</dbReference>
<name>A0A8C4Z4M6_GADMO</name>
<dbReference type="GO" id="GO:0005634">
    <property type="term" value="C:nucleus"/>
    <property type="evidence" value="ECO:0007669"/>
    <property type="project" value="UniProtKB-SubCell"/>
</dbReference>
<accession>A0A8C4Z4M6</accession>
<dbReference type="GO" id="GO:0006397">
    <property type="term" value="P:mRNA processing"/>
    <property type="evidence" value="ECO:0007669"/>
    <property type="project" value="UniProtKB-KW"/>
</dbReference>
<evidence type="ECO:0000256" key="1">
    <source>
        <dbReference type="ARBA" id="ARBA00006093"/>
    </source>
</evidence>
<comment type="function">
    <text evidence="4">RNA-binding protein involved in pre-mRNA splicing. Interacts with the PRP19C/Prp19 complex/NTC/Nineteen complex which is part of the spliceosome. Involved in regulating splice site selection. Binds preferentially RNA with A/C rich sequences and poly-C stretches.</text>
</comment>
<feature type="compositionally biased region" description="Low complexity" evidence="5">
    <location>
        <begin position="477"/>
        <end position="492"/>
    </location>
</feature>
<dbReference type="OMA" id="IPFWMAP"/>
<dbReference type="CDD" id="cd22385">
    <property type="entry name" value="KH-I_KHDC4_rpt1"/>
    <property type="match status" value="1"/>
</dbReference>
<dbReference type="GO" id="GO:0008380">
    <property type="term" value="P:RNA splicing"/>
    <property type="evidence" value="ECO:0007669"/>
    <property type="project" value="UniProtKB-KW"/>
</dbReference>
<dbReference type="OrthoDB" id="397265at2759"/>
<feature type="region of interest" description="Disordered" evidence="5">
    <location>
        <begin position="540"/>
        <end position="605"/>
    </location>
</feature>
<dbReference type="InterPro" id="IPR056149">
    <property type="entry name" value="PRP5/DDX46/KHDC4_KH"/>
</dbReference>
<dbReference type="GO" id="GO:0003723">
    <property type="term" value="F:RNA binding"/>
    <property type="evidence" value="ECO:0007669"/>
    <property type="project" value="UniProtKB-KW"/>
</dbReference>
<dbReference type="Proteomes" id="UP000694546">
    <property type="component" value="Chromosome 11"/>
</dbReference>
<evidence type="ECO:0000256" key="2">
    <source>
        <dbReference type="ARBA" id="ARBA00017795"/>
    </source>
</evidence>
<feature type="region of interest" description="Disordered" evidence="5">
    <location>
        <begin position="468"/>
        <end position="511"/>
    </location>
</feature>
<reference evidence="8" key="2">
    <citation type="submission" date="2025-09" db="UniProtKB">
        <authorList>
            <consortium name="Ensembl"/>
        </authorList>
    </citation>
    <scope>IDENTIFICATION</scope>
</reference>
<evidence type="ECO:0000256" key="4">
    <source>
        <dbReference type="ARBA" id="ARBA00045732"/>
    </source>
</evidence>
<feature type="domain" description="ATP-dependent RNA helicase PRP5/DDX46/KHDC4 KH" evidence="7">
    <location>
        <begin position="94"/>
        <end position="177"/>
    </location>
</feature>
<evidence type="ECO:0000259" key="7">
    <source>
        <dbReference type="Pfam" id="PF23469"/>
    </source>
</evidence>
<dbReference type="InterPro" id="IPR055256">
    <property type="entry name" value="KH_1_KHDC4/BBP-like"/>
</dbReference>
<reference evidence="8" key="1">
    <citation type="submission" date="2025-08" db="UniProtKB">
        <authorList>
            <consortium name="Ensembl"/>
        </authorList>
    </citation>
    <scope>IDENTIFICATION</scope>
</reference>
<comment type="similarity">
    <text evidence="1">Belongs to the KHDC4 family.</text>
</comment>
<proteinExistence type="inferred from homology"/>
<dbReference type="InterPro" id="IPR047890">
    <property type="entry name" value="KHDC4_KH-I_first"/>
</dbReference>
<keyword evidence="9" id="KW-1185">Reference proteome</keyword>
<dbReference type="PANTHER" id="PTHR15744:SF1">
    <property type="entry name" value="KH HOMOLOGY DOMAIN-CONTAINING PROTEIN 4"/>
    <property type="match status" value="1"/>
</dbReference>
<gene>
    <name evidence="8" type="primary">khdc4</name>
</gene>
<protein>
    <recommendedName>
        <fullName evidence="2">KH homology domain-containing protein 4</fullName>
    </recommendedName>
    <alternativeName>
        <fullName evidence="3">Brings lots of money 7</fullName>
    </alternativeName>
</protein>
<dbReference type="GeneID" id="115553943"/>
<evidence type="ECO:0000256" key="3">
    <source>
        <dbReference type="ARBA" id="ARBA00030267"/>
    </source>
</evidence>
<sequence length="605" mass="64135">MSFGGTQNGGRRSKWDQPGPGSGSGSGSGGMGEVETAPTGALDAAAAVAAKINAMLVAKGKLRPSQIGVPGPLDKVVGVCKPAMQTKAKDDLVVAEVEINDVPLTCRNLLTRGQTQDEISKISGAAVSTRGRYMAADEKGKALSGERPLYLHVQGQTRELVDRAVNRIKEIITNGLVKAVAATTASSSYSHSPAAPAPVYQPHKPPPVSMAPMSHGHKPHYQSGMHYVQDKLFVGLEHAIQGFPVKEKVEGPGCSYLQHIQAETGAKVFLRGKGSGCLEPTSGREAFEPMYIYISHPKPEGLAAAKTLCQNLLQTVHAEYSNFLNQMSSMMPPQGYMPPIAVNGLPPQPAYYPPAGYQPSYPMPVPPPRPVPPPYAVPPPIPLAAPSVVPPPYSLPPARLPAPVPAVMPPLQVTPVPSFSPAVPALPKAPPPVQATNPPQKRRFTEEVPDERDSGLLGYQHGPIHMTNLGAGFPVGSPETSGPLSQSSSSAPNERDSRQLMTPLPMSLNGGMRPKMEEMRALQGPLEPSVKRVKTGLVAYTGDSSDEEEEHRSAPRALGTGNPGLAPPPSPSWTQGYRGLTPAAPRDKAQTHHQQQPPMPFWMAP</sequence>
<dbReference type="Pfam" id="PF23469">
    <property type="entry name" value="KH_12"/>
    <property type="match status" value="1"/>
</dbReference>
<dbReference type="RefSeq" id="XP_030226360.1">
    <property type="nucleotide sequence ID" value="XM_030370500.1"/>
</dbReference>